<dbReference type="Proteomes" id="UP000467840">
    <property type="component" value="Chromosome 11"/>
</dbReference>
<feature type="compositionally biased region" description="Basic and acidic residues" evidence="1">
    <location>
        <begin position="116"/>
        <end position="130"/>
    </location>
</feature>
<evidence type="ECO:0000313" key="2">
    <source>
        <dbReference type="EMBL" id="KAF2322192.1"/>
    </source>
</evidence>
<feature type="region of interest" description="Disordered" evidence="1">
    <location>
        <begin position="113"/>
        <end position="143"/>
    </location>
</feature>
<organism evidence="2 3">
    <name type="scientific">Hevea brasiliensis</name>
    <name type="common">Para rubber tree</name>
    <name type="synonym">Siphonia brasiliensis</name>
    <dbReference type="NCBI Taxonomy" id="3981"/>
    <lineage>
        <taxon>Eukaryota</taxon>
        <taxon>Viridiplantae</taxon>
        <taxon>Streptophyta</taxon>
        <taxon>Embryophyta</taxon>
        <taxon>Tracheophyta</taxon>
        <taxon>Spermatophyta</taxon>
        <taxon>Magnoliopsida</taxon>
        <taxon>eudicotyledons</taxon>
        <taxon>Gunneridae</taxon>
        <taxon>Pentapetalae</taxon>
        <taxon>rosids</taxon>
        <taxon>fabids</taxon>
        <taxon>Malpighiales</taxon>
        <taxon>Euphorbiaceae</taxon>
        <taxon>Crotonoideae</taxon>
        <taxon>Micrandreae</taxon>
        <taxon>Hevea</taxon>
    </lineage>
</organism>
<sequence length="143" mass="16800">MYTFSITVEDELWHHIEDAKVPKEAWDTLAELVTRTNEIKLQRLENELRVRRIIIHGLKLEYATLVTATRGWAKEPTLTELENLLANQEALKKQISGVTFKDEEKALFSNKKKNFKEKFKNGEGKQRKNQGDWQKGRQNQSFQ</sequence>
<comment type="caution">
    <text evidence="2">The sequence shown here is derived from an EMBL/GenBank/DDBJ whole genome shotgun (WGS) entry which is preliminary data.</text>
</comment>
<protein>
    <submittedName>
        <fullName evidence="2">Uncharacterized protein</fullName>
    </submittedName>
</protein>
<evidence type="ECO:0000313" key="3">
    <source>
        <dbReference type="Proteomes" id="UP000467840"/>
    </source>
</evidence>
<evidence type="ECO:0000256" key="1">
    <source>
        <dbReference type="SAM" id="MobiDB-lite"/>
    </source>
</evidence>
<accession>A0A6A6N7P1</accession>
<name>A0A6A6N7P1_HEVBR</name>
<reference evidence="2 3" key="1">
    <citation type="journal article" date="2020" name="Mol. Plant">
        <title>The Chromosome-Based Rubber Tree Genome Provides New Insights into Spurge Genome Evolution and Rubber Biosynthesis.</title>
        <authorList>
            <person name="Liu J."/>
            <person name="Shi C."/>
            <person name="Shi C.C."/>
            <person name="Li W."/>
            <person name="Zhang Q.J."/>
            <person name="Zhang Y."/>
            <person name="Li K."/>
            <person name="Lu H.F."/>
            <person name="Shi C."/>
            <person name="Zhu S.T."/>
            <person name="Xiao Z.Y."/>
            <person name="Nan H."/>
            <person name="Yue Y."/>
            <person name="Zhu X.G."/>
            <person name="Wu Y."/>
            <person name="Hong X.N."/>
            <person name="Fan G.Y."/>
            <person name="Tong Y."/>
            <person name="Zhang D."/>
            <person name="Mao C.L."/>
            <person name="Liu Y.L."/>
            <person name="Hao S.J."/>
            <person name="Liu W.Q."/>
            <person name="Lv M.Q."/>
            <person name="Zhang H.B."/>
            <person name="Liu Y."/>
            <person name="Hu-Tang G.R."/>
            <person name="Wang J.P."/>
            <person name="Wang J.H."/>
            <person name="Sun Y.H."/>
            <person name="Ni S.B."/>
            <person name="Chen W.B."/>
            <person name="Zhang X.C."/>
            <person name="Jiao Y.N."/>
            <person name="Eichler E.E."/>
            <person name="Li G.H."/>
            <person name="Liu X."/>
            <person name="Gao L.Z."/>
        </authorList>
    </citation>
    <scope>NUCLEOTIDE SEQUENCE [LARGE SCALE GENOMIC DNA]</scope>
    <source>
        <strain evidence="3">cv. GT1</strain>
        <tissue evidence="2">Leaf</tissue>
    </source>
</reference>
<proteinExistence type="predicted"/>
<gene>
    <name evidence="2" type="ORF">GH714_008350</name>
</gene>
<keyword evidence="3" id="KW-1185">Reference proteome</keyword>
<dbReference type="EMBL" id="JAAGAX010000002">
    <property type="protein sequence ID" value="KAF2322192.1"/>
    <property type="molecule type" value="Genomic_DNA"/>
</dbReference>
<dbReference type="AlphaFoldDB" id="A0A6A6N7P1"/>